<dbReference type="EMBL" id="LYXU01000004">
    <property type="protein sequence ID" value="OBS19048.1"/>
    <property type="molecule type" value="Genomic_DNA"/>
</dbReference>
<name>A0A1B8AEZ1_FUSPO</name>
<evidence type="ECO:0000313" key="2">
    <source>
        <dbReference type="Proteomes" id="UP000091967"/>
    </source>
</evidence>
<dbReference type="OMA" id="GQPEAFC"/>
<proteinExistence type="predicted"/>
<protein>
    <submittedName>
        <fullName evidence="1">Uncharacterized protein</fullName>
    </submittedName>
</protein>
<keyword evidence="2" id="KW-1185">Reference proteome</keyword>
<dbReference type="Proteomes" id="UP000091967">
    <property type="component" value="Unassembled WGS sequence"/>
</dbReference>
<evidence type="ECO:0000313" key="1">
    <source>
        <dbReference type="EMBL" id="OBS19048.1"/>
    </source>
</evidence>
<sequence length="324" mass="36691">MVGTCSGLEHRSCYYFFLLVSAVHSCRKAFESILLDPKPPPFTVSSLLRQGQNGHLSTRGLSFLFSSYNGSSFKIRSVSPIPRSNIVLRQHLFSALELGDYFLRQPRSIRSADDLDDTQLKRCFEILHACHMASDDGVTFAETSCTMEEFLKAVFRDWASDDKGEMSKPKMDFVVRGYLKVGYICSQPSDHRTFSACTESSNCETPVFGVATYKTQPAQLSITFTTEKPSDRPKEPLQGLFCPFQRHDVRLQEGNDWVIELRQNMKSSCEKRVSIYNKRLAIWHARALIKDWAKGSICMGRDVEVLSFVLKEAVDANFAMMGQV</sequence>
<gene>
    <name evidence="1" type="ORF">FPOA_10772</name>
</gene>
<organism evidence="1 2">
    <name type="scientific">Fusarium poae</name>
    <dbReference type="NCBI Taxonomy" id="36050"/>
    <lineage>
        <taxon>Eukaryota</taxon>
        <taxon>Fungi</taxon>
        <taxon>Dikarya</taxon>
        <taxon>Ascomycota</taxon>
        <taxon>Pezizomycotina</taxon>
        <taxon>Sordariomycetes</taxon>
        <taxon>Hypocreomycetidae</taxon>
        <taxon>Hypocreales</taxon>
        <taxon>Nectriaceae</taxon>
        <taxon>Fusarium</taxon>
    </lineage>
</organism>
<comment type="caution">
    <text evidence="1">The sequence shown here is derived from an EMBL/GenBank/DDBJ whole genome shotgun (WGS) entry which is preliminary data.</text>
</comment>
<reference evidence="1 2" key="1">
    <citation type="submission" date="2016-06" db="EMBL/GenBank/DDBJ databases">
        <title>Living apart together: crosstalk between the core and supernumerary genomes in a fungal plant pathogen.</title>
        <authorList>
            <person name="Vanheule A."/>
            <person name="Audenaert K."/>
            <person name="Warris S."/>
            <person name="Van De Geest H."/>
            <person name="Schijlen E."/>
            <person name="Hofte M."/>
            <person name="De Saeger S."/>
            <person name="Haesaert G."/>
            <person name="Waalwijk C."/>
            <person name="Van Der Lee T."/>
        </authorList>
    </citation>
    <scope>NUCLEOTIDE SEQUENCE [LARGE SCALE GENOMIC DNA]</scope>
    <source>
        <strain evidence="1 2">2516</strain>
    </source>
</reference>
<accession>A0A1B8AEZ1</accession>
<dbReference type="AlphaFoldDB" id="A0A1B8AEZ1"/>